<name>A0A914BVW3_9BILA</name>
<proteinExistence type="predicted"/>
<dbReference type="PROSITE" id="PS00028">
    <property type="entry name" value="ZINC_FINGER_C2H2_1"/>
    <property type="match status" value="2"/>
</dbReference>
<dbReference type="WBParaSite" id="ACRNAN_Path_1115.g4302.t1">
    <property type="protein sequence ID" value="ACRNAN_Path_1115.g4302.t1"/>
    <property type="gene ID" value="ACRNAN_Path_1115.g4302"/>
</dbReference>
<dbReference type="AlphaFoldDB" id="A0A914BVW3"/>
<keyword evidence="1" id="KW-0862">Zinc</keyword>
<dbReference type="SMART" id="SM00355">
    <property type="entry name" value="ZnF_C2H2"/>
    <property type="match status" value="2"/>
</dbReference>
<evidence type="ECO:0000256" key="1">
    <source>
        <dbReference type="PROSITE-ProRule" id="PRU00042"/>
    </source>
</evidence>
<evidence type="ECO:0000256" key="3">
    <source>
        <dbReference type="SAM" id="MobiDB-lite"/>
    </source>
</evidence>
<reference evidence="6" key="1">
    <citation type="submission" date="2022-11" db="UniProtKB">
        <authorList>
            <consortium name="WormBaseParasite"/>
        </authorList>
    </citation>
    <scope>IDENTIFICATION</scope>
</reference>
<accession>A0A914BVW3</accession>
<keyword evidence="1" id="KW-0479">Metal-binding</keyword>
<evidence type="ECO:0000313" key="5">
    <source>
        <dbReference type="Proteomes" id="UP000887540"/>
    </source>
</evidence>
<protein>
    <submittedName>
        <fullName evidence="6">C2H2-type domain-containing protein</fullName>
    </submittedName>
</protein>
<dbReference type="GO" id="GO:0008270">
    <property type="term" value="F:zinc ion binding"/>
    <property type="evidence" value="ECO:0007669"/>
    <property type="project" value="UniProtKB-KW"/>
</dbReference>
<dbReference type="Proteomes" id="UP000887540">
    <property type="component" value="Unplaced"/>
</dbReference>
<dbReference type="InterPro" id="IPR013087">
    <property type="entry name" value="Znf_C2H2_type"/>
</dbReference>
<dbReference type="Gene3D" id="3.30.160.60">
    <property type="entry name" value="Classic Zinc Finger"/>
    <property type="match status" value="1"/>
</dbReference>
<feature type="coiled-coil region" evidence="2">
    <location>
        <begin position="375"/>
        <end position="402"/>
    </location>
</feature>
<keyword evidence="5" id="KW-1185">Reference proteome</keyword>
<sequence length="547" mass="61986">MENLQLLKLFSVRFVQKFILIAHFDISHEAEQAKFKLTMANLQKIKKIVPRNLVSIIRPAFDENGEPAQFLNMILTQSQNKMASDNIGSGALLETGVKLGIASKESLFTENVQESVSMTKQLSVVANTSSEPEATALETSVKYLIRAPAPETPTSTTLEQEIRSMLDQVTKMATQKTNKVLKNPVTSKQKDKIFDNAASFIESSLESEKKRRGVKRSAEEKFLETLAKSPRQDLELPQRVRVIESLDTGNAEEPIMIINEDYSPENGIPDMLQNEPGPSTAPIRRTVNRKDHKTRMSLSKLISLICPHCSMAFENRCKLTRHLLDHKMAENPYRCPQPNCLQSYDNRHKFRNHLQRCHPNLSTSEVDLYSQQGDLEERRLQLKKEENKRANSEDAKANSQKKLINTVNINQWLSEANLNKPQSSNSLPKITRPFFMVPPGIRILQPTPKTTHTALEEVPVLKDHKGKYVIDPKILPKLKVSTSYMGSHEGKKIGQVNHSSNYTFKRALADKEKVLQAVETNKQSNEDSNPFIKEEPMDSITEEFMAT</sequence>
<evidence type="ECO:0000259" key="4">
    <source>
        <dbReference type="PROSITE" id="PS50157"/>
    </source>
</evidence>
<feature type="domain" description="C2H2-type" evidence="4">
    <location>
        <begin position="304"/>
        <end position="331"/>
    </location>
</feature>
<dbReference type="PROSITE" id="PS50157">
    <property type="entry name" value="ZINC_FINGER_C2H2_2"/>
    <property type="match status" value="1"/>
</dbReference>
<keyword evidence="2" id="KW-0175">Coiled coil</keyword>
<keyword evidence="1" id="KW-0863">Zinc-finger</keyword>
<feature type="region of interest" description="Disordered" evidence="3">
    <location>
        <begin position="520"/>
        <end position="547"/>
    </location>
</feature>
<organism evidence="5 6">
    <name type="scientific">Acrobeloides nanus</name>
    <dbReference type="NCBI Taxonomy" id="290746"/>
    <lineage>
        <taxon>Eukaryota</taxon>
        <taxon>Metazoa</taxon>
        <taxon>Ecdysozoa</taxon>
        <taxon>Nematoda</taxon>
        <taxon>Chromadorea</taxon>
        <taxon>Rhabditida</taxon>
        <taxon>Tylenchina</taxon>
        <taxon>Cephalobomorpha</taxon>
        <taxon>Cephaloboidea</taxon>
        <taxon>Cephalobidae</taxon>
        <taxon>Acrobeloides</taxon>
    </lineage>
</organism>
<evidence type="ECO:0000256" key="2">
    <source>
        <dbReference type="SAM" id="Coils"/>
    </source>
</evidence>
<evidence type="ECO:0000313" key="6">
    <source>
        <dbReference type="WBParaSite" id="ACRNAN_Path_1115.g4302.t1"/>
    </source>
</evidence>